<dbReference type="CDD" id="cd00866">
    <property type="entry name" value="PEBP_euk"/>
    <property type="match status" value="1"/>
</dbReference>
<reference evidence="2" key="1">
    <citation type="submission" date="2021-08" db="EMBL/GenBank/DDBJ databases">
        <title>WGS assembly of Ceratopteris richardii.</title>
        <authorList>
            <person name="Marchant D.B."/>
            <person name="Chen G."/>
            <person name="Jenkins J."/>
            <person name="Shu S."/>
            <person name="Leebens-Mack J."/>
            <person name="Grimwood J."/>
            <person name="Schmutz J."/>
            <person name="Soltis P."/>
            <person name="Soltis D."/>
            <person name="Chen Z.-H."/>
        </authorList>
    </citation>
    <scope>NUCLEOTIDE SEQUENCE</scope>
    <source>
        <strain evidence="2">Whitten #5841</strain>
        <tissue evidence="2">Leaf</tissue>
    </source>
</reference>
<feature type="chain" id="PRO_5035892193" evidence="1">
    <location>
        <begin position="23"/>
        <end position="206"/>
    </location>
</feature>
<dbReference type="InterPro" id="IPR036610">
    <property type="entry name" value="PEBP-like_sf"/>
</dbReference>
<evidence type="ECO:0000313" key="3">
    <source>
        <dbReference type="Proteomes" id="UP000825935"/>
    </source>
</evidence>
<dbReference type="PANTHER" id="PTHR11362">
    <property type="entry name" value="PHOSPHATIDYLETHANOLAMINE-BINDING PROTEIN"/>
    <property type="match status" value="1"/>
</dbReference>
<sequence length="206" mass="23224">MQNAACRLAISILWGTLWTSYSLQVSSCESSFKETILPKWVDSYGAQPNVTLRVCFNEHRCLEGDDVFSIPDIRDRPDVTISGNGLDANASYIMCMLDADANNPYHPAYKPLLHWMVCDLPGNVDPYADLGIRGTTVKPYTHPAEWDSAKDVFGIHRMYVLLFKQERKMGYLHFDLGAGSLSMRKFTKQFKLSYPVAGVSFHVDTT</sequence>
<dbReference type="Proteomes" id="UP000825935">
    <property type="component" value="Chromosome 22"/>
</dbReference>
<comment type="caution">
    <text evidence="2">The sequence shown here is derived from an EMBL/GenBank/DDBJ whole genome shotgun (WGS) entry which is preliminary data.</text>
</comment>
<proteinExistence type="predicted"/>
<keyword evidence="3" id="KW-1185">Reference proteome</keyword>
<organism evidence="2 3">
    <name type="scientific">Ceratopteris richardii</name>
    <name type="common">Triangle waterfern</name>
    <dbReference type="NCBI Taxonomy" id="49495"/>
    <lineage>
        <taxon>Eukaryota</taxon>
        <taxon>Viridiplantae</taxon>
        <taxon>Streptophyta</taxon>
        <taxon>Embryophyta</taxon>
        <taxon>Tracheophyta</taxon>
        <taxon>Polypodiopsida</taxon>
        <taxon>Polypodiidae</taxon>
        <taxon>Polypodiales</taxon>
        <taxon>Pteridineae</taxon>
        <taxon>Pteridaceae</taxon>
        <taxon>Parkerioideae</taxon>
        <taxon>Ceratopteris</taxon>
    </lineage>
</organism>
<dbReference type="EMBL" id="CM035427">
    <property type="protein sequence ID" value="KAH7307692.1"/>
    <property type="molecule type" value="Genomic_DNA"/>
</dbReference>
<protein>
    <submittedName>
        <fullName evidence="2">Uncharacterized protein</fullName>
    </submittedName>
</protein>
<dbReference type="PANTHER" id="PTHR11362:SF150">
    <property type="match status" value="1"/>
</dbReference>
<evidence type="ECO:0000313" key="2">
    <source>
        <dbReference type="EMBL" id="KAH7307692.1"/>
    </source>
</evidence>
<dbReference type="Gene3D" id="3.90.280.10">
    <property type="entry name" value="PEBP-like"/>
    <property type="match status" value="1"/>
</dbReference>
<dbReference type="SUPFAM" id="SSF49777">
    <property type="entry name" value="PEBP-like"/>
    <property type="match status" value="1"/>
</dbReference>
<dbReference type="AlphaFoldDB" id="A0A8T2S6B7"/>
<keyword evidence="1" id="KW-0732">Signal</keyword>
<name>A0A8T2S6B7_CERRI</name>
<accession>A0A8T2S6B7</accession>
<feature type="signal peptide" evidence="1">
    <location>
        <begin position="1"/>
        <end position="22"/>
    </location>
</feature>
<dbReference type="InterPro" id="IPR035810">
    <property type="entry name" value="PEBP_euk"/>
</dbReference>
<gene>
    <name evidence="2" type="ORF">KP509_22G072600</name>
</gene>
<evidence type="ECO:0000256" key="1">
    <source>
        <dbReference type="SAM" id="SignalP"/>
    </source>
</evidence>
<dbReference type="OrthoDB" id="2506647at2759"/>